<evidence type="ECO:0000313" key="1">
    <source>
        <dbReference type="EMBL" id="KAJ0010078.1"/>
    </source>
</evidence>
<keyword evidence="2" id="KW-1185">Reference proteome</keyword>
<organism evidence="1 2">
    <name type="scientific">Pistacia integerrima</name>
    <dbReference type="NCBI Taxonomy" id="434235"/>
    <lineage>
        <taxon>Eukaryota</taxon>
        <taxon>Viridiplantae</taxon>
        <taxon>Streptophyta</taxon>
        <taxon>Embryophyta</taxon>
        <taxon>Tracheophyta</taxon>
        <taxon>Spermatophyta</taxon>
        <taxon>Magnoliopsida</taxon>
        <taxon>eudicotyledons</taxon>
        <taxon>Gunneridae</taxon>
        <taxon>Pentapetalae</taxon>
        <taxon>rosids</taxon>
        <taxon>malvids</taxon>
        <taxon>Sapindales</taxon>
        <taxon>Anacardiaceae</taxon>
        <taxon>Pistacia</taxon>
    </lineage>
</organism>
<comment type="caution">
    <text evidence="1">The sequence shown here is derived from an EMBL/GenBank/DDBJ whole genome shotgun (WGS) entry which is preliminary data.</text>
</comment>
<reference evidence="2" key="1">
    <citation type="journal article" date="2023" name="G3 (Bethesda)">
        <title>Genome assembly and association tests identify interacting loci associated with vigor, precocity, and sex in interspecific pistachio rootstocks.</title>
        <authorList>
            <person name="Palmer W."/>
            <person name="Jacygrad E."/>
            <person name="Sagayaradj S."/>
            <person name="Cavanaugh K."/>
            <person name="Han R."/>
            <person name="Bertier L."/>
            <person name="Beede B."/>
            <person name="Kafkas S."/>
            <person name="Golino D."/>
            <person name="Preece J."/>
            <person name="Michelmore R."/>
        </authorList>
    </citation>
    <scope>NUCLEOTIDE SEQUENCE [LARGE SCALE GENOMIC DNA]</scope>
</reference>
<dbReference type="EMBL" id="CM047749">
    <property type="protein sequence ID" value="KAJ0010078.1"/>
    <property type="molecule type" value="Genomic_DNA"/>
</dbReference>
<gene>
    <name evidence="1" type="ORF">Pint_33734</name>
</gene>
<accession>A0ACC0X5J5</accession>
<evidence type="ECO:0000313" key="2">
    <source>
        <dbReference type="Proteomes" id="UP001163603"/>
    </source>
</evidence>
<name>A0ACC0X5J5_9ROSI</name>
<proteinExistence type="predicted"/>
<sequence>MRRALDEGYDVRCLVRPRPAPADFLRDWGATVVNADLSKPETIPATLVGIHTVIDCATGRPEEPIKTVDGKEKLLLYNVQKQWEYRSMYFIPFTTVKSTPRFHDGNQVLHREVYEGFRA</sequence>
<protein>
    <submittedName>
        <fullName evidence="1">Uncharacterized protein</fullName>
    </submittedName>
</protein>
<dbReference type="Proteomes" id="UP001163603">
    <property type="component" value="Chromosome 14"/>
</dbReference>